<evidence type="ECO:0000259" key="2">
    <source>
        <dbReference type="PROSITE" id="PS51462"/>
    </source>
</evidence>
<evidence type="ECO:0000313" key="4">
    <source>
        <dbReference type="Proteomes" id="UP000027778"/>
    </source>
</evidence>
<dbReference type="InterPro" id="IPR051325">
    <property type="entry name" value="Nudix_hydrolase_domain"/>
</dbReference>
<dbReference type="OrthoDB" id="9816040at2"/>
<dbReference type="PANTHER" id="PTHR21340">
    <property type="entry name" value="DIADENOSINE 5,5-P1,P4-TETRAPHOSPHATE PYROPHOSPHOHYDROLASE MUTT"/>
    <property type="match status" value="1"/>
</dbReference>
<dbReference type="STRING" id="574375.AZF08_09575"/>
<dbReference type="PROSITE" id="PS00893">
    <property type="entry name" value="NUDIX_BOX"/>
    <property type="match status" value="1"/>
</dbReference>
<dbReference type="GO" id="GO:0006754">
    <property type="term" value="P:ATP biosynthetic process"/>
    <property type="evidence" value="ECO:0007669"/>
    <property type="project" value="TreeGrafter"/>
</dbReference>
<dbReference type="Pfam" id="PF00293">
    <property type="entry name" value="NUDIX"/>
    <property type="match status" value="1"/>
</dbReference>
<dbReference type="Proteomes" id="UP000027778">
    <property type="component" value="Unassembled WGS sequence"/>
</dbReference>
<protein>
    <submittedName>
        <fullName evidence="3">DNA mismatch repair protein MutT</fullName>
    </submittedName>
</protein>
<organism evidence="3 4">
    <name type="scientific">Bacillus gaemokensis</name>
    <dbReference type="NCBI Taxonomy" id="574375"/>
    <lineage>
        <taxon>Bacteria</taxon>
        <taxon>Bacillati</taxon>
        <taxon>Bacillota</taxon>
        <taxon>Bacilli</taxon>
        <taxon>Bacillales</taxon>
        <taxon>Bacillaceae</taxon>
        <taxon>Bacillus</taxon>
        <taxon>Bacillus cereus group</taxon>
    </lineage>
</organism>
<dbReference type="InterPro" id="IPR000086">
    <property type="entry name" value="NUDIX_hydrolase_dom"/>
</dbReference>
<evidence type="ECO:0000313" key="3">
    <source>
        <dbReference type="EMBL" id="KEK22528.1"/>
    </source>
</evidence>
<dbReference type="AlphaFoldDB" id="A0A073KJN2"/>
<dbReference type="RefSeq" id="WP_033677250.1">
    <property type="nucleotide sequence ID" value="NZ_JOTM01000029.1"/>
</dbReference>
<accession>A0A073KJN2</accession>
<dbReference type="eggNOG" id="COG0494">
    <property type="taxonomic scope" value="Bacteria"/>
</dbReference>
<comment type="caution">
    <text evidence="3">The sequence shown here is derived from an EMBL/GenBank/DDBJ whole genome shotgun (WGS) entry which is preliminary data.</text>
</comment>
<keyword evidence="1" id="KW-0378">Hydrolase</keyword>
<proteinExistence type="predicted"/>
<feature type="domain" description="Nudix hydrolase" evidence="2">
    <location>
        <begin position="17"/>
        <end position="145"/>
    </location>
</feature>
<reference evidence="3 4" key="1">
    <citation type="submission" date="2014-06" db="EMBL/GenBank/DDBJ databases">
        <title>Draft genome sequence of Bacillus gaemokensis JCM 15801 (MCCC 1A00707).</title>
        <authorList>
            <person name="Lai Q."/>
            <person name="Liu Y."/>
            <person name="Shao Z."/>
        </authorList>
    </citation>
    <scope>NUCLEOTIDE SEQUENCE [LARGE SCALE GENOMIC DNA]</scope>
    <source>
        <strain evidence="3 4">JCM 15801</strain>
    </source>
</reference>
<dbReference type="GO" id="GO:0004081">
    <property type="term" value="F:bis(5'-nucleosyl)-tetraphosphatase (asymmetrical) activity"/>
    <property type="evidence" value="ECO:0007669"/>
    <property type="project" value="TreeGrafter"/>
</dbReference>
<keyword evidence="4" id="KW-1185">Reference proteome</keyword>
<name>A0A073KJN2_9BACI</name>
<dbReference type="PROSITE" id="PS51462">
    <property type="entry name" value="NUDIX"/>
    <property type="match status" value="1"/>
</dbReference>
<dbReference type="Gene3D" id="3.90.79.10">
    <property type="entry name" value="Nucleoside Triphosphate Pyrophosphohydrolase"/>
    <property type="match status" value="1"/>
</dbReference>
<dbReference type="InterPro" id="IPR015797">
    <property type="entry name" value="NUDIX_hydrolase-like_dom_sf"/>
</dbReference>
<sequence>MELKPTFGYKKEHQRYILRPSCYTIIFNNHYTKIAIIKKGTRYFLPGGGMEQSETKELCLHRELAEELGWQIRIQHYIGNAERYFYAENEDTYYLNDGYFYICKRLQTENNISEKDHILQWLSPSQAERFLVHEHQQWAVKQALSLLK</sequence>
<dbReference type="PANTHER" id="PTHR21340:SF0">
    <property type="entry name" value="BIS(5'-NUCLEOSYL)-TETRAPHOSPHATASE [ASYMMETRICAL]"/>
    <property type="match status" value="1"/>
</dbReference>
<evidence type="ECO:0000256" key="1">
    <source>
        <dbReference type="ARBA" id="ARBA00022801"/>
    </source>
</evidence>
<dbReference type="CDD" id="cd04684">
    <property type="entry name" value="NUDIX_Hydrolase"/>
    <property type="match status" value="1"/>
</dbReference>
<gene>
    <name evidence="3" type="ORF">BAGA_17600</name>
</gene>
<dbReference type="GO" id="GO:0006167">
    <property type="term" value="P:AMP biosynthetic process"/>
    <property type="evidence" value="ECO:0007669"/>
    <property type="project" value="TreeGrafter"/>
</dbReference>
<dbReference type="InterPro" id="IPR020084">
    <property type="entry name" value="NUDIX_hydrolase_CS"/>
</dbReference>
<dbReference type="SUPFAM" id="SSF55811">
    <property type="entry name" value="Nudix"/>
    <property type="match status" value="1"/>
</dbReference>
<dbReference type="EMBL" id="JOTM01000029">
    <property type="protein sequence ID" value="KEK22528.1"/>
    <property type="molecule type" value="Genomic_DNA"/>
</dbReference>